<dbReference type="AlphaFoldDB" id="A0A0F9ECI1"/>
<feature type="region of interest" description="Disordered" evidence="1">
    <location>
        <begin position="259"/>
        <end position="310"/>
    </location>
</feature>
<feature type="compositionally biased region" description="Low complexity" evidence="1">
    <location>
        <begin position="291"/>
        <end position="302"/>
    </location>
</feature>
<accession>A0A0F9ECI1</accession>
<reference evidence="2" key="1">
    <citation type="journal article" date="2015" name="Nature">
        <title>Complex archaea that bridge the gap between prokaryotes and eukaryotes.</title>
        <authorList>
            <person name="Spang A."/>
            <person name="Saw J.H."/>
            <person name="Jorgensen S.L."/>
            <person name="Zaremba-Niedzwiedzka K."/>
            <person name="Martijn J."/>
            <person name="Lind A.E."/>
            <person name="van Eijk R."/>
            <person name="Schleper C."/>
            <person name="Guy L."/>
            <person name="Ettema T.J."/>
        </authorList>
    </citation>
    <scope>NUCLEOTIDE SEQUENCE</scope>
</reference>
<dbReference type="InterPro" id="IPR043991">
    <property type="entry name" value="Gp3-like"/>
</dbReference>
<evidence type="ECO:0000256" key="1">
    <source>
        <dbReference type="SAM" id="MobiDB-lite"/>
    </source>
</evidence>
<dbReference type="EMBL" id="LAZR01037630">
    <property type="protein sequence ID" value="KKL21698.1"/>
    <property type="molecule type" value="Genomic_DNA"/>
</dbReference>
<protein>
    <submittedName>
        <fullName evidence="2">Uncharacterized protein</fullName>
    </submittedName>
</protein>
<dbReference type="Pfam" id="PF18897">
    <property type="entry name" value="Gp3-like"/>
    <property type="match status" value="1"/>
</dbReference>
<gene>
    <name evidence="2" type="ORF">LCGC14_2442830</name>
</gene>
<feature type="non-terminal residue" evidence="2">
    <location>
        <position position="332"/>
    </location>
</feature>
<proteinExistence type="predicted"/>
<organism evidence="2">
    <name type="scientific">marine sediment metagenome</name>
    <dbReference type="NCBI Taxonomy" id="412755"/>
    <lineage>
        <taxon>unclassified sequences</taxon>
        <taxon>metagenomes</taxon>
        <taxon>ecological metagenomes</taxon>
    </lineage>
</organism>
<sequence length="332" mass="37157">MCPIDKISDIRRLPRLGRIRLGIKKEGQRGPYPHAVDYFVCPEEVKAVHGDTPRELPIMFPNDDLEVVAPQWMKCYSYSQGLICRGDGKNCRRKVDTTTGDFANRDTKEWDMIDGLPCDPEHCPKIGDKQCRRMMSLMFILPQVPGLGVYQLDTSSFFSIVNMNSQLAEGGFLRHFTGGRIAFIPLILPIEPRDVTPPGIGRKTVHILNVRAEVMLADIIRISRQRPEQVILPALSEDEPPEDLFPEAIIDVPTQATSMEMGGKEQGQLSSKPEETKPEPASPSDKPPAKAPAKAELPPLESLTEDDFPNSEVGYTRLFQACHDYFDMQPTA</sequence>
<name>A0A0F9ECI1_9ZZZZ</name>
<evidence type="ECO:0000313" key="2">
    <source>
        <dbReference type="EMBL" id="KKL21698.1"/>
    </source>
</evidence>
<comment type="caution">
    <text evidence="2">The sequence shown here is derived from an EMBL/GenBank/DDBJ whole genome shotgun (WGS) entry which is preliminary data.</text>
</comment>